<reference evidence="1" key="1">
    <citation type="submission" date="2014-11" db="EMBL/GenBank/DDBJ databases">
        <authorList>
            <person name="Amaro Gonzalez C."/>
        </authorList>
    </citation>
    <scope>NUCLEOTIDE SEQUENCE</scope>
</reference>
<dbReference type="EMBL" id="GBXM01024383">
    <property type="protein sequence ID" value="JAH84194.1"/>
    <property type="molecule type" value="Transcribed_RNA"/>
</dbReference>
<sequence length="13" mass="1545">MYVPFLQFCLGNI</sequence>
<reference evidence="1" key="2">
    <citation type="journal article" date="2015" name="Fish Shellfish Immunol.">
        <title>Early steps in the European eel (Anguilla anguilla)-Vibrio vulnificus interaction in the gills: Role of the RtxA13 toxin.</title>
        <authorList>
            <person name="Callol A."/>
            <person name="Pajuelo D."/>
            <person name="Ebbesson L."/>
            <person name="Teles M."/>
            <person name="MacKenzie S."/>
            <person name="Amaro C."/>
        </authorList>
    </citation>
    <scope>NUCLEOTIDE SEQUENCE</scope>
</reference>
<organism evidence="1">
    <name type="scientific">Anguilla anguilla</name>
    <name type="common">European freshwater eel</name>
    <name type="synonym">Muraena anguilla</name>
    <dbReference type="NCBI Taxonomy" id="7936"/>
    <lineage>
        <taxon>Eukaryota</taxon>
        <taxon>Metazoa</taxon>
        <taxon>Chordata</taxon>
        <taxon>Craniata</taxon>
        <taxon>Vertebrata</taxon>
        <taxon>Euteleostomi</taxon>
        <taxon>Actinopterygii</taxon>
        <taxon>Neopterygii</taxon>
        <taxon>Teleostei</taxon>
        <taxon>Anguilliformes</taxon>
        <taxon>Anguillidae</taxon>
        <taxon>Anguilla</taxon>
    </lineage>
</organism>
<evidence type="ECO:0000313" key="1">
    <source>
        <dbReference type="EMBL" id="JAH84194.1"/>
    </source>
</evidence>
<accession>A0A0E9W1D1</accession>
<proteinExistence type="predicted"/>
<protein>
    <submittedName>
        <fullName evidence="1">Uncharacterized protein</fullName>
    </submittedName>
</protein>
<name>A0A0E9W1D1_ANGAN</name>